<dbReference type="Gene3D" id="3.60.15.10">
    <property type="entry name" value="Ribonuclease Z/Hydroxyacylglutathione hydrolase-like"/>
    <property type="match status" value="1"/>
</dbReference>
<keyword evidence="4" id="KW-1185">Reference proteome</keyword>
<dbReference type="EMBL" id="QVLX01000011">
    <property type="protein sequence ID" value="RGE84849.1"/>
    <property type="molecule type" value="Genomic_DNA"/>
</dbReference>
<proteinExistence type="predicted"/>
<gene>
    <name evidence="3" type="ORF">DW016_14310</name>
</gene>
<feature type="domain" description="Metallo-beta-lactamase" evidence="2">
    <location>
        <begin position="54"/>
        <end position="246"/>
    </location>
</feature>
<dbReference type="SUPFAM" id="SSF56281">
    <property type="entry name" value="Metallo-hydrolase/oxidoreductase"/>
    <property type="match status" value="1"/>
</dbReference>
<keyword evidence="3" id="KW-0378">Hydrolase</keyword>
<dbReference type="InterPro" id="IPR052159">
    <property type="entry name" value="Competence_DNA_uptake"/>
</dbReference>
<dbReference type="Proteomes" id="UP000261080">
    <property type="component" value="Unassembled WGS sequence"/>
</dbReference>
<evidence type="ECO:0000256" key="1">
    <source>
        <dbReference type="SAM" id="Phobius"/>
    </source>
</evidence>
<dbReference type="AlphaFoldDB" id="A0A3E3JYM2"/>
<feature type="transmembrane region" description="Helical" evidence="1">
    <location>
        <begin position="7"/>
        <end position="27"/>
    </location>
</feature>
<keyword evidence="1" id="KW-0812">Transmembrane</keyword>
<keyword evidence="1" id="KW-1133">Transmembrane helix</keyword>
<sequence>MKKKRKIILYLFVLAAAAGLFVIWILAGRENPGLGAEDLNTQGIVRVHFLDAGQGDSILIQSEGENLLIDAGTNEDEELVVSYLKEQGVEYLDYVIATHPHIDHIGGMDAVLETFPVGIFFLPEEEYDTESYQDVEKALKQKEIRMRHPDFLENYEIGSARFVFITPNSRKQYEDPNDASLGIRLTNGAHSFLLCGDISKSIEAEILASGVRIRSDVLKLNHHGSSDANSWEFLKAVDPSFVVVTCAPRNEFGHPHEKVMKRVEKLGAGVFRTDRQGAIVFDSDGKRLKSSTAPEDEEKEK</sequence>
<dbReference type="PANTHER" id="PTHR30619:SF1">
    <property type="entry name" value="RECOMBINATION PROTEIN 2"/>
    <property type="match status" value="1"/>
</dbReference>
<dbReference type="Pfam" id="PF00753">
    <property type="entry name" value="Lactamase_B"/>
    <property type="match status" value="1"/>
</dbReference>
<organism evidence="3 4">
    <name type="scientific">Sellimonas intestinalis</name>
    <dbReference type="NCBI Taxonomy" id="1653434"/>
    <lineage>
        <taxon>Bacteria</taxon>
        <taxon>Bacillati</taxon>
        <taxon>Bacillota</taxon>
        <taxon>Clostridia</taxon>
        <taxon>Lachnospirales</taxon>
        <taxon>Lachnospiraceae</taxon>
        <taxon>Sellimonas</taxon>
    </lineage>
</organism>
<evidence type="ECO:0000313" key="3">
    <source>
        <dbReference type="EMBL" id="RGE84849.1"/>
    </source>
</evidence>
<evidence type="ECO:0000259" key="2">
    <source>
        <dbReference type="SMART" id="SM00849"/>
    </source>
</evidence>
<dbReference type="InterPro" id="IPR035681">
    <property type="entry name" value="ComA-like_MBL"/>
</dbReference>
<dbReference type="RefSeq" id="WP_024733325.1">
    <property type="nucleotide sequence ID" value="NZ_CALBAT010000025.1"/>
</dbReference>
<name>A0A3E3JYM2_9FIRM</name>
<dbReference type="InterPro" id="IPR001279">
    <property type="entry name" value="Metallo-B-lactamas"/>
</dbReference>
<dbReference type="SMART" id="SM00849">
    <property type="entry name" value="Lactamase_B"/>
    <property type="match status" value="1"/>
</dbReference>
<dbReference type="GeneID" id="97193531"/>
<protein>
    <submittedName>
        <fullName evidence="3">MBL fold metallo-hydrolase</fullName>
    </submittedName>
</protein>
<dbReference type="PANTHER" id="PTHR30619">
    <property type="entry name" value="DNA INTERNALIZATION/COMPETENCE PROTEIN COMEC/REC2"/>
    <property type="match status" value="1"/>
</dbReference>
<evidence type="ECO:0000313" key="4">
    <source>
        <dbReference type="Proteomes" id="UP000261080"/>
    </source>
</evidence>
<comment type="caution">
    <text evidence="3">The sequence shown here is derived from an EMBL/GenBank/DDBJ whole genome shotgun (WGS) entry which is preliminary data.</text>
</comment>
<dbReference type="CDD" id="cd07731">
    <property type="entry name" value="ComA-like_MBL-fold"/>
    <property type="match status" value="1"/>
</dbReference>
<dbReference type="GO" id="GO:0016787">
    <property type="term" value="F:hydrolase activity"/>
    <property type="evidence" value="ECO:0007669"/>
    <property type="project" value="UniProtKB-KW"/>
</dbReference>
<dbReference type="OrthoDB" id="9783680at2"/>
<accession>A0A3E3JYM2</accession>
<keyword evidence="1" id="KW-0472">Membrane</keyword>
<dbReference type="InterPro" id="IPR036866">
    <property type="entry name" value="RibonucZ/Hydroxyglut_hydro"/>
</dbReference>
<reference evidence="3 4" key="1">
    <citation type="submission" date="2018-08" db="EMBL/GenBank/DDBJ databases">
        <title>A genome reference for cultivated species of the human gut microbiota.</title>
        <authorList>
            <person name="Zou Y."/>
            <person name="Xue W."/>
            <person name="Luo G."/>
        </authorList>
    </citation>
    <scope>NUCLEOTIDE SEQUENCE [LARGE SCALE GENOMIC DNA]</scope>
    <source>
        <strain evidence="3 4">AF37-2AT</strain>
    </source>
</reference>